<sequence length="94" mass="9899">MVLVVVMYVVSALMAGYVAVVSGVDSYRETRAILQAPRDKSLGDRGVTFGELEVIGKLARNNARAVGKTLFRVSLTALSAVIGSAASIIALFII</sequence>
<name>A0A6N7W6U1_9ACTO</name>
<reference evidence="2 3" key="1">
    <citation type="submission" date="2019-08" db="EMBL/GenBank/DDBJ databases">
        <title>In-depth cultivation of the pig gut microbiome towards novel bacterial diversity and tailored functional studies.</title>
        <authorList>
            <person name="Wylensek D."/>
            <person name="Hitch T.C.A."/>
            <person name="Clavel T."/>
        </authorList>
    </citation>
    <scope>NUCLEOTIDE SEQUENCE [LARGE SCALE GENOMIC DNA]</scope>
    <source>
        <strain evidence="2 3">WB03_NA08</strain>
    </source>
</reference>
<keyword evidence="1" id="KW-1133">Transmembrane helix</keyword>
<accession>A0A6N7W6U1</accession>
<keyword evidence="1" id="KW-0472">Membrane</keyword>
<dbReference type="RefSeq" id="WP_154545831.1">
    <property type="nucleotide sequence ID" value="NZ_VULO01000011.1"/>
</dbReference>
<dbReference type="EMBL" id="VULO01000011">
    <property type="protein sequence ID" value="MSS84985.1"/>
    <property type="molecule type" value="Genomic_DNA"/>
</dbReference>
<protein>
    <submittedName>
        <fullName evidence="2">Uncharacterized protein</fullName>
    </submittedName>
</protein>
<evidence type="ECO:0000313" key="3">
    <source>
        <dbReference type="Proteomes" id="UP000470875"/>
    </source>
</evidence>
<dbReference type="Proteomes" id="UP000470875">
    <property type="component" value="Unassembled WGS sequence"/>
</dbReference>
<evidence type="ECO:0000313" key="2">
    <source>
        <dbReference type="EMBL" id="MSS84985.1"/>
    </source>
</evidence>
<proteinExistence type="predicted"/>
<keyword evidence="3" id="KW-1185">Reference proteome</keyword>
<feature type="transmembrane region" description="Helical" evidence="1">
    <location>
        <begin position="70"/>
        <end position="93"/>
    </location>
</feature>
<gene>
    <name evidence="2" type="ORF">FYJ24_09455</name>
</gene>
<dbReference type="AlphaFoldDB" id="A0A6N7W6U1"/>
<feature type="transmembrane region" description="Helical" evidence="1">
    <location>
        <begin position="6"/>
        <end position="24"/>
    </location>
</feature>
<evidence type="ECO:0000256" key="1">
    <source>
        <dbReference type="SAM" id="Phobius"/>
    </source>
</evidence>
<organism evidence="2 3">
    <name type="scientific">Scrofimicrobium canadense</name>
    <dbReference type="NCBI Taxonomy" id="2652290"/>
    <lineage>
        <taxon>Bacteria</taxon>
        <taxon>Bacillati</taxon>
        <taxon>Actinomycetota</taxon>
        <taxon>Actinomycetes</taxon>
        <taxon>Actinomycetales</taxon>
        <taxon>Actinomycetaceae</taxon>
        <taxon>Scrofimicrobium</taxon>
    </lineage>
</organism>
<keyword evidence="1" id="KW-0812">Transmembrane</keyword>
<comment type="caution">
    <text evidence="2">The sequence shown here is derived from an EMBL/GenBank/DDBJ whole genome shotgun (WGS) entry which is preliminary data.</text>
</comment>